<name>C7NGY7_KYTSD</name>
<dbReference type="InterPro" id="IPR023009">
    <property type="entry name" value="Tyrosine_recombinase_XerC/XerD"/>
</dbReference>
<keyword evidence="14" id="KW-1185">Reference proteome</keyword>
<evidence type="ECO:0000256" key="8">
    <source>
        <dbReference type="ARBA" id="ARBA00023306"/>
    </source>
</evidence>
<dbReference type="HOGENOM" id="CLU_027562_9_0_11"/>
<dbReference type="EMBL" id="CP001686">
    <property type="protein sequence ID" value="ACV06157.1"/>
    <property type="molecule type" value="Genomic_DNA"/>
</dbReference>
<keyword evidence="4 9" id="KW-0159">Chromosome partition</keyword>
<dbReference type="InterPro" id="IPR044068">
    <property type="entry name" value="CB"/>
</dbReference>
<dbReference type="Proteomes" id="UP000006666">
    <property type="component" value="Chromosome"/>
</dbReference>
<proteinExistence type="inferred from homology"/>
<keyword evidence="5 9" id="KW-0229">DNA integration</keyword>
<protein>
    <recommendedName>
        <fullName evidence="9">Tyrosine recombinase XerC</fullName>
    </recommendedName>
</protein>
<keyword evidence="2 9" id="KW-0963">Cytoplasm</keyword>
<evidence type="ECO:0000256" key="6">
    <source>
        <dbReference type="ARBA" id="ARBA00023125"/>
    </source>
</evidence>
<comment type="subunit">
    <text evidence="9">Forms a cyclic heterotetrameric complex composed of two molecules of XerC and two molecules of XerD.</text>
</comment>
<evidence type="ECO:0000313" key="13">
    <source>
        <dbReference type="EMBL" id="ACV06157.1"/>
    </source>
</evidence>
<dbReference type="InterPro" id="IPR002104">
    <property type="entry name" value="Integrase_catalytic"/>
</dbReference>
<dbReference type="GO" id="GO:0007059">
    <property type="term" value="P:chromosome segregation"/>
    <property type="evidence" value="ECO:0007669"/>
    <property type="project" value="UniProtKB-UniRule"/>
</dbReference>
<dbReference type="SUPFAM" id="SSF47823">
    <property type="entry name" value="lambda integrase-like, N-terminal domain"/>
    <property type="match status" value="1"/>
</dbReference>
<evidence type="ECO:0000256" key="2">
    <source>
        <dbReference type="ARBA" id="ARBA00022490"/>
    </source>
</evidence>
<dbReference type="eggNOG" id="COG4974">
    <property type="taxonomic scope" value="Bacteria"/>
</dbReference>
<feature type="compositionally biased region" description="Low complexity" evidence="10">
    <location>
        <begin position="156"/>
        <end position="165"/>
    </location>
</feature>
<dbReference type="PROSITE" id="PS51900">
    <property type="entry name" value="CB"/>
    <property type="match status" value="1"/>
</dbReference>
<evidence type="ECO:0000256" key="3">
    <source>
        <dbReference type="ARBA" id="ARBA00022618"/>
    </source>
</evidence>
<feature type="region of interest" description="Disordered" evidence="10">
    <location>
        <begin position="123"/>
        <end position="168"/>
    </location>
</feature>
<dbReference type="RefSeq" id="WP_015779102.1">
    <property type="nucleotide sequence ID" value="NC_013169.1"/>
</dbReference>
<evidence type="ECO:0000256" key="9">
    <source>
        <dbReference type="HAMAP-Rule" id="MF_01808"/>
    </source>
</evidence>
<feature type="active site" description="O-(3'-phospho-DNA)-tyrosine intermediate" evidence="9">
    <location>
        <position position="317"/>
    </location>
</feature>
<dbReference type="GO" id="GO:0003677">
    <property type="term" value="F:DNA binding"/>
    <property type="evidence" value="ECO:0007669"/>
    <property type="project" value="UniProtKB-UniRule"/>
</dbReference>
<dbReference type="NCBIfam" id="NF001399">
    <property type="entry name" value="PRK00283.1"/>
    <property type="match status" value="1"/>
</dbReference>
<reference evidence="13 14" key="1">
    <citation type="journal article" date="2009" name="Stand. Genomic Sci.">
        <title>Complete genome sequence of Kytococcus sedentarius type strain (541).</title>
        <authorList>
            <person name="Sims D."/>
            <person name="Brettin T."/>
            <person name="Detter J.C."/>
            <person name="Han C."/>
            <person name="Lapidus A."/>
            <person name="Copeland A."/>
            <person name="Glavina Del Rio T."/>
            <person name="Nolan M."/>
            <person name="Chen F."/>
            <person name="Lucas S."/>
            <person name="Tice H."/>
            <person name="Cheng J.F."/>
            <person name="Bruce D."/>
            <person name="Goodwin L."/>
            <person name="Pitluck S."/>
            <person name="Ovchinnikova G."/>
            <person name="Pati A."/>
            <person name="Ivanova N."/>
            <person name="Mavrommatis K."/>
            <person name="Chen A."/>
            <person name="Palaniappan K."/>
            <person name="D'haeseleer P."/>
            <person name="Chain P."/>
            <person name="Bristow J."/>
            <person name="Eisen J.A."/>
            <person name="Markowitz V."/>
            <person name="Hugenholtz P."/>
            <person name="Schneider S."/>
            <person name="Goker M."/>
            <person name="Pukall R."/>
            <person name="Kyrpides N.C."/>
            <person name="Klenk H.P."/>
        </authorList>
    </citation>
    <scope>NUCLEOTIDE SEQUENCE [LARGE SCALE GENOMIC DNA]</scope>
    <source>
        <strain evidence="14">ATCC 14392 / DSM 20547 / JCM 11482 / CCUG 33030 / NBRC 15357 / NCTC 11040 / CCM 314 / 541</strain>
    </source>
</reference>
<evidence type="ECO:0000256" key="4">
    <source>
        <dbReference type="ARBA" id="ARBA00022829"/>
    </source>
</evidence>
<feature type="active site" evidence="9">
    <location>
        <position position="187"/>
    </location>
</feature>
<dbReference type="InterPro" id="IPR050090">
    <property type="entry name" value="Tyrosine_recombinase_XerCD"/>
</dbReference>
<dbReference type="KEGG" id="kse:Ksed_11170"/>
<comment type="function">
    <text evidence="9">Site-specific tyrosine recombinase, which acts by catalyzing the cutting and rejoining of the recombining DNA molecules. The XerC-XerD complex is essential to convert dimers of the bacterial chromosome into monomers to permit their segregation at cell division. It also contributes to the segregational stability of plasmids.</text>
</comment>
<dbReference type="Pfam" id="PF00589">
    <property type="entry name" value="Phage_integrase"/>
    <property type="match status" value="1"/>
</dbReference>
<evidence type="ECO:0000256" key="5">
    <source>
        <dbReference type="ARBA" id="ARBA00022908"/>
    </source>
</evidence>
<evidence type="ECO:0000259" key="12">
    <source>
        <dbReference type="PROSITE" id="PS51900"/>
    </source>
</evidence>
<dbReference type="AlphaFoldDB" id="C7NGY7"/>
<keyword evidence="7 9" id="KW-0233">DNA recombination</keyword>
<organism evidence="13 14">
    <name type="scientific">Kytococcus sedentarius (strain ATCC 14392 / DSM 20547 / JCM 11482 / CCUG 33030 / NBRC 15357 / NCTC 11040 / CCM 314 / 541)</name>
    <name type="common">Micrococcus sedentarius</name>
    <dbReference type="NCBI Taxonomy" id="478801"/>
    <lineage>
        <taxon>Bacteria</taxon>
        <taxon>Bacillati</taxon>
        <taxon>Actinomycetota</taxon>
        <taxon>Actinomycetes</taxon>
        <taxon>Micrococcales</taxon>
        <taxon>Kytococcaceae</taxon>
        <taxon>Kytococcus</taxon>
    </lineage>
</organism>
<evidence type="ECO:0000259" key="11">
    <source>
        <dbReference type="PROSITE" id="PS51898"/>
    </source>
</evidence>
<dbReference type="InterPro" id="IPR010998">
    <property type="entry name" value="Integrase_recombinase_N"/>
</dbReference>
<dbReference type="Pfam" id="PF02899">
    <property type="entry name" value="Phage_int_SAM_1"/>
    <property type="match status" value="1"/>
</dbReference>
<dbReference type="GO" id="GO:0009037">
    <property type="term" value="F:tyrosine-based site-specific recombinase activity"/>
    <property type="evidence" value="ECO:0007669"/>
    <property type="project" value="UniProtKB-UniRule"/>
</dbReference>
<dbReference type="InterPro" id="IPR013762">
    <property type="entry name" value="Integrase-like_cat_sf"/>
</dbReference>
<evidence type="ECO:0000256" key="10">
    <source>
        <dbReference type="SAM" id="MobiDB-lite"/>
    </source>
</evidence>
<keyword evidence="8 9" id="KW-0131">Cell cycle</keyword>
<gene>
    <name evidence="9" type="primary">xerC</name>
    <name evidence="13" type="ordered locus">Ksed_11170</name>
</gene>
<feature type="active site" evidence="9">
    <location>
        <position position="211"/>
    </location>
</feature>
<dbReference type="PROSITE" id="PS51898">
    <property type="entry name" value="TYR_RECOMBINASE"/>
    <property type="match status" value="1"/>
</dbReference>
<accession>C7NGY7</accession>
<keyword evidence="3 9" id="KW-0132">Cell division</keyword>
<feature type="domain" description="Core-binding (CB)" evidence="12">
    <location>
        <begin position="4"/>
        <end position="90"/>
    </location>
</feature>
<dbReference type="STRING" id="478801.Ksed_11170"/>
<comment type="subcellular location">
    <subcellularLocation>
        <location evidence="1 9">Cytoplasm</location>
    </subcellularLocation>
</comment>
<dbReference type="GO" id="GO:0006313">
    <property type="term" value="P:DNA transposition"/>
    <property type="evidence" value="ECO:0007669"/>
    <property type="project" value="UniProtKB-UniRule"/>
</dbReference>
<dbReference type="GO" id="GO:0051301">
    <property type="term" value="P:cell division"/>
    <property type="evidence" value="ECO:0007669"/>
    <property type="project" value="UniProtKB-KW"/>
</dbReference>
<sequence length="336" mass="36026">MSATGLLREVEGFADHLLLERGRSPHTVRAYTADLTALAEHLEAAGATEWRQVTLSDLRSFAARRAAAGLARSTLARGTASQRTFFGWMVATERLVVDPSARLVSPRVEKRLPAVLRAEQAAQLVEGGGTRPEPRATGGAGDPGGDTQTDTDTDTDAAPGTEADPVSLATDLRDRAVLELLYATGIRVGELVSLDTGAVSLQDHTVRVWGKGSKERVVPFGVPALRALEEWVHQGRPELLGARSGEALFLGVRGGRIDPREVRRVVHRAAQRVEGAADIGPHGLRHSAATHMVDAGADIRSVQELLGHASLATTQVYTHVSVERLREAFDRSHPRA</sequence>
<dbReference type="HAMAP" id="MF_01808">
    <property type="entry name" value="Recomb_XerC_XerD"/>
    <property type="match status" value="1"/>
</dbReference>
<dbReference type="CDD" id="cd00798">
    <property type="entry name" value="INT_XerDC_C"/>
    <property type="match status" value="1"/>
</dbReference>
<dbReference type="PANTHER" id="PTHR30349">
    <property type="entry name" value="PHAGE INTEGRASE-RELATED"/>
    <property type="match status" value="1"/>
</dbReference>
<dbReference type="InterPro" id="IPR004107">
    <property type="entry name" value="Integrase_SAM-like_N"/>
</dbReference>
<evidence type="ECO:0000313" key="14">
    <source>
        <dbReference type="Proteomes" id="UP000006666"/>
    </source>
</evidence>
<dbReference type="PANTHER" id="PTHR30349:SF77">
    <property type="entry name" value="TYROSINE RECOMBINASE XERC"/>
    <property type="match status" value="1"/>
</dbReference>
<feature type="active site" evidence="9">
    <location>
        <position position="282"/>
    </location>
</feature>
<evidence type="ECO:0000256" key="1">
    <source>
        <dbReference type="ARBA" id="ARBA00004496"/>
    </source>
</evidence>
<comment type="similarity">
    <text evidence="9">Belongs to the 'phage' integrase family. XerC subfamily.</text>
</comment>
<dbReference type="Gene3D" id="1.10.150.130">
    <property type="match status" value="1"/>
</dbReference>
<dbReference type="Gene3D" id="1.10.443.10">
    <property type="entry name" value="Intergrase catalytic core"/>
    <property type="match status" value="1"/>
</dbReference>
<evidence type="ECO:0000256" key="7">
    <source>
        <dbReference type="ARBA" id="ARBA00023172"/>
    </source>
</evidence>
<dbReference type="SUPFAM" id="SSF56349">
    <property type="entry name" value="DNA breaking-rejoining enzymes"/>
    <property type="match status" value="1"/>
</dbReference>
<dbReference type="InterPro" id="IPR011010">
    <property type="entry name" value="DNA_brk_join_enz"/>
</dbReference>
<keyword evidence="6 9" id="KW-0238">DNA-binding</keyword>
<feature type="domain" description="Tyr recombinase" evidence="11">
    <location>
        <begin position="147"/>
        <end position="330"/>
    </location>
</feature>
<feature type="active site" evidence="9">
    <location>
        <position position="308"/>
    </location>
</feature>
<feature type="active site" evidence="9">
    <location>
        <position position="285"/>
    </location>
</feature>
<dbReference type="GO" id="GO:0005737">
    <property type="term" value="C:cytoplasm"/>
    <property type="evidence" value="ECO:0007669"/>
    <property type="project" value="UniProtKB-SubCell"/>
</dbReference>